<feature type="region of interest" description="Disordered" evidence="1">
    <location>
        <begin position="67"/>
        <end position="100"/>
    </location>
</feature>
<dbReference type="PANTHER" id="PTHR33878">
    <property type="entry name" value="OS08G0559000 PROTEIN"/>
    <property type="match status" value="1"/>
</dbReference>
<sequence>MLGGWMQQMVWKSSGRNNGWSGAAHSGRPLVRAANSSSTNRACFIAQAAVVGCACEDVLNVVLQPSEKVTQGSKPEENPASPVPPTSDAKPGSKAGSSTNQNRNYAVIAGAIVAASAVGWYLLSKPKKTEEESK</sequence>
<reference evidence="3 4" key="1">
    <citation type="journal article" date="2022" name="Nat. Plants">
        <title>Genomes of leafy and leafless Platanthera orchids illuminate the evolution of mycoheterotrophy.</title>
        <authorList>
            <person name="Li M.H."/>
            <person name="Liu K.W."/>
            <person name="Li Z."/>
            <person name="Lu H.C."/>
            <person name="Ye Q.L."/>
            <person name="Zhang D."/>
            <person name="Wang J.Y."/>
            <person name="Li Y.F."/>
            <person name="Zhong Z.M."/>
            <person name="Liu X."/>
            <person name="Yu X."/>
            <person name="Liu D.K."/>
            <person name="Tu X.D."/>
            <person name="Liu B."/>
            <person name="Hao Y."/>
            <person name="Liao X.Y."/>
            <person name="Jiang Y.T."/>
            <person name="Sun W.H."/>
            <person name="Chen J."/>
            <person name="Chen Y.Q."/>
            <person name="Ai Y."/>
            <person name="Zhai J.W."/>
            <person name="Wu S.S."/>
            <person name="Zhou Z."/>
            <person name="Hsiao Y.Y."/>
            <person name="Wu W.L."/>
            <person name="Chen Y.Y."/>
            <person name="Lin Y.F."/>
            <person name="Hsu J.L."/>
            <person name="Li C.Y."/>
            <person name="Wang Z.W."/>
            <person name="Zhao X."/>
            <person name="Zhong W.Y."/>
            <person name="Ma X.K."/>
            <person name="Ma L."/>
            <person name="Huang J."/>
            <person name="Chen G.Z."/>
            <person name="Huang M.Z."/>
            <person name="Huang L."/>
            <person name="Peng D.H."/>
            <person name="Luo Y.B."/>
            <person name="Zou S.Q."/>
            <person name="Chen S.P."/>
            <person name="Lan S."/>
            <person name="Tsai W.C."/>
            <person name="Van de Peer Y."/>
            <person name="Liu Z.J."/>
        </authorList>
    </citation>
    <scope>NUCLEOTIDE SEQUENCE [LARGE SCALE GENOMIC DNA]</scope>
    <source>
        <strain evidence="3">Lor287</strain>
    </source>
</reference>
<gene>
    <name evidence="3" type="ORF">KSP39_PZI020881</name>
</gene>
<protein>
    <submittedName>
        <fullName evidence="3">Uncharacterized protein</fullName>
    </submittedName>
</protein>
<dbReference type="PANTHER" id="PTHR33878:SF1">
    <property type="entry name" value="OS08G0559000 PROTEIN"/>
    <property type="match status" value="1"/>
</dbReference>
<dbReference type="InterPro" id="IPR045284">
    <property type="entry name" value="At2g27730-like"/>
</dbReference>
<keyword evidence="2" id="KW-1133">Transmembrane helix</keyword>
<accession>A0AAP0B0H7</accession>
<dbReference type="EMBL" id="JBBWWQ010000018">
    <property type="protein sequence ID" value="KAK8921725.1"/>
    <property type="molecule type" value="Genomic_DNA"/>
</dbReference>
<dbReference type="Proteomes" id="UP001418222">
    <property type="component" value="Unassembled WGS sequence"/>
</dbReference>
<name>A0AAP0B0H7_9ASPA</name>
<feature type="transmembrane region" description="Helical" evidence="2">
    <location>
        <begin position="104"/>
        <end position="123"/>
    </location>
</feature>
<evidence type="ECO:0000313" key="3">
    <source>
        <dbReference type="EMBL" id="KAK8921725.1"/>
    </source>
</evidence>
<evidence type="ECO:0000256" key="2">
    <source>
        <dbReference type="SAM" id="Phobius"/>
    </source>
</evidence>
<evidence type="ECO:0000256" key="1">
    <source>
        <dbReference type="SAM" id="MobiDB-lite"/>
    </source>
</evidence>
<keyword evidence="4" id="KW-1185">Reference proteome</keyword>
<evidence type="ECO:0000313" key="4">
    <source>
        <dbReference type="Proteomes" id="UP001418222"/>
    </source>
</evidence>
<comment type="caution">
    <text evidence="3">The sequence shown here is derived from an EMBL/GenBank/DDBJ whole genome shotgun (WGS) entry which is preliminary data.</text>
</comment>
<organism evidence="3 4">
    <name type="scientific">Platanthera zijinensis</name>
    <dbReference type="NCBI Taxonomy" id="2320716"/>
    <lineage>
        <taxon>Eukaryota</taxon>
        <taxon>Viridiplantae</taxon>
        <taxon>Streptophyta</taxon>
        <taxon>Embryophyta</taxon>
        <taxon>Tracheophyta</taxon>
        <taxon>Spermatophyta</taxon>
        <taxon>Magnoliopsida</taxon>
        <taxon>Liliopsida</taxon>
        <taxon>Asparagales</taxon>
        <taxon>Orchidaceae</taxon>
        <taxon>Orchidoideae</taxon>
        <taxon>Orchideae</taxon>
        <taxon>Orchidinae</taxon>
        <taxon>Platanthera</taxon>
    </lineage>
</organism>
<keyword evidence="2" id="KW-0812">Transmembrane</keyword>
<proteinExistence type="predicted"/>
<dbReference type="AlphaFoldDB" id="A0AAP0B0H7"/>
<keyword evidence="2" id="KW-0472">Membrane</keyword>